<dbReference type="InterPro" id="IPR005744">
    <property type="entry name" value="Hy-lIII"/>
</dbReference>
<name>A0A7H9BPT1_9NEIS</name>
<evidence type="ECO:0000256" key="7">
    <source>
        <dbReference type="PIRSR" id="PIRSR604254-1"/>
    </source>
</evidence>
<comment type="subcellular location">
    <subcellularLocation>
        <location evidence="1">Cell membrane</location>
        <topology evidence="1">Multi-pass membrane protein</topology>
    </subcellularLocation>
</comment>
<dbReference type="GO" id="GO:0005886">
    <property type="term" value="C:plasma membrane"/>
    <property type="evidence" value="ECO:0007669"/>
    <property type="project" value="UniProtKB-SubCell"/>
</dbReference>
<feature type="transmembrane region" description="Helical" evidence="8">
    <location>
        <begin position="76"/>
        <end position="94"/>
    </location>
</feature>
<dbReference type="GO" id="GO:0140911">
    <property type="term" value="F:pore-forming activity"/>
    <property type="evidence" value="ECO:0007669"/>
    <property type="project" value="InterPro"/>
</dbReference>
<feature type="binding site" evidence="7">
    <location>
        <position position="182"/>
    </location>
    <ligand>
        <name>Zn(2+)</name>
        <dbReference type="ChEBI" id="CHEBI:29105"/>
    </ligand>
</feature>
<evidence type="ECO:0000256" key="8">
    <source>
        <dbReference type="SAM" id="Phobius"/>
    </source>
</evidence>
<dbReference type="InterPro" id="IPR004254">
    <property type="entry name" value="AdipoR/HlyIII-related"/>
</dbReference>
<evidence type="ECO:0000256" key="4">
    <source>
        <dbReference type="ARBA" id="ARBA00022692"/>
    </source>
</evidence>
<feature type="binding site" evidence="7">
    <location>
        <position position="186"/>
    </location>
    <ligand>
        <name>Zn(2+)</name>
        <dbReference type="ChEBI" id="CHEBI:29105"/>
    </ligand>
</feature>
<dbReference type="Pfam" id="PF03006">
    <property type="entry name" value="HlyIII"/>
    <property type="match status" value="1"/>
</dbReference>
<evidence type="ECO:0000256" key="2">
    <source>
        <dbReference type="ARBA" id="ARBA00008488"/>
    </source>
</evidence>
<feature type="transmembrane region" description="Helical" evidence="8">
    <location>
        <begin position="126"/>
        <end position="147"/>
    </location>
</feature>
<dbReference type="PANTHER" id="PTHR20855">
    <property type="entry name" value="ADIPOR/PROGESTIN RECEPTOR-RELATED"/>
    <property type="match status" value="1"/>
</dbReference>
<evidence type="ECO:0000256" key="5">
    <source>
        <dbReference type="ARBA" id="ARBA00022989"/>
    </source>
</evidence>
<feature type="transmembrane region" description="Helical" evidence="8">
    <location>
        <begin position="7"/>
        <end position="30"/>
    </location>
</feature>
<evidence type="ECO:0000313" key="9">
    <source>
        <dbReference type="EMBL" id="QLG89354.1"/>
    </source>
</evidence>
<sequence length="205" mass="22904">MRVGERFNVISHFSGTILALMGLTALVMSARIAGDFWQLLSFSIYGSTLVLLYTISTLYHVCSGRLKSIFQRLDHCAIYLLIAGSYTPFTLVTLHGTWGWTLFGINWSLAAIGIAQELLIGHRTRLFSMILYVVMGWLITIAAVPLYNALDTIGLLWLIAGGVIYSAGIYFFLNDERIKHGHGIWHLFVLAGSVCQFISVMFYVN</sequence>
<keyword evidence="4 8" id="KW-0812">Transmembrane</keyword>
<keyword evidence="3" id="KW-1003">Cell membrane</keyword>
<feature type="transmembrane region" description="Helical" evidence="8">
    <location>
        <begin position="36"/>
        <end position="55"/>
    </location>
</feature>
<dbReference type="AlphaFoldDB" id="A0A7H9BPT1"/>
<keyword evidence="5 8" id="KW-1133">Transmembrane helix</keyword>
<dbReference type="RefSeq" id="WP_179355916.1">
    <property type="nucleotide sequence ID" value="NZ_CP058627.1"/>
</dbReference>
<evidence type="ECO:0000313" key="10">
    <source>
        <dbReference type="Proteomes" id="UP000509597"/>
    </source>
</evidence>
<feature type="transmembrane region" description="Helical" evidence="8">
    <location>
        <begin position="185"/>
        <end position="204"/>
    </location>
</feature>
<keyword evidence="7" id="KW-0479">Metal-binding</keyword>
<organism evidence="9 10">
    <name type="scientific">Chitinibacter bivalviorum</name>
    <dbReference type="NCBI Taxonomy" id="2739434"/>
    <lineage>
        <taxon>Bacteria</taxon>
        <taxon>Pseudomonadati</taxon>
        <taxon>Pseudomonadota</taxon>
        <taxon>Betaproteobacteria</taxon>
        <taxon>Neisseriales</taxon>
        <taxon>Chitinibacteraceae</taxon>
        <taxon>Chitinibacter</taxon>
    </lineage>
</organism>
<feature type="binding site" evidence="7">
    <location>
        <position position="60"/>
    </location>
    <ligand>
        <name>Zn(2+)</name>
        <dbReference type="ChEBI" id="CHEBI:29105"/>
    </ligand>
</feature>
<dbReference type="NCBIfam" id="TIGR01065">
    <property type="entry name" value="hlyIII"/>
    <property type="match status" value="1"/>
</dbReference>
<keyword evidence="7" id="KW-0862">Zinc</keyword>
<reference evidence="9 10" key="1">
    <citation type="submission" date="2020-07" db="EMBL/GenBank/DDBJ databases">
        <title>Complete genome sequence of Chitinibacter sp. 2T18.</title>
        <authorList>
            <person name="Bae J.-W."/>
            <person name="Choi J.-W."/>
        </authorList>
    </citation>
    <scope>NUCLEOTIDE SEQUENCE [LARGE SCALE GENOMIC DNA]</scope>
    <source>
        <strain evidence="9 10">2T18</strain>
    </source>
</reference>
<dbReference type="GO" id="GO:0046872">
    <property type="term" value="F:metal ion binding"/>
    <property type="evidence" value="ECO:0007669"/>
    <property type="project" value="UniProtKB-KW"/>
</dbReference>
<dbReference type="Proteomes" id="UP000509597">
    <property type="component" value="Chromosome"/>
</dbReference>
<gene>
    <name evidence="9" type="ORF">HQ393_14485</name>
</gene>
<accession>A0A7H9BPT1</accession>
<dbReference type="PANTHER" id="PTHR20855:SF3">
    <property type="entry name" value="LD03007P"/>
    <property type="match status" value="1"/>
</dbReference>
<feature type="transmembrane region" description="Helical" evidence="8">
    <location>
        <begin position="153"/>
        <end position="173"/>
    </location>
</feature>
<dbReference type="EMBL" id="CP058627">
    <property type="protein sequence ID" value="QLG89354.1"/>
    <property type="molecule type" value="Genomic_DNA"/>
</dbReference>
<dbReference type="KEGG" id="chiz:HQ393_14485"/>
<proteinExistence type="inferred from homology"/>
<evidence type="ECO:0000256" key="3">
    <source>
        <dbReference type="ARBA" id="ARBA00022475"/>
    </source>
</evidence>
<keyword evidence="10" id="KW-1185">Reference proteome</keyword>
<evidence type="ECO:0000256" key="1">
    <source>
        <dbReference type="ARBA" id="ARBA00004651"/>
    </source>
</evidence>
<comment type="similarity">
    <text evidence="2">Belongs to the UPF0073 (Hly-III) family.</text>
</comment>
<protein>
    <submittedName>
        <fullName evidence="9">Hemolysin III family protein</fullName>
    </submittedName>
</protein>
<evidence type="ECO:0000256" key="6">
    <source>
        <dbReference type="ARBA" id="ARBA00023136"/>
    </source>
</evidence>
<keyword evidence="6 8" id="KW-0472">Membrane</keyword>